<dbReference type="PANTHER" id="PTHR30469:SF37">
    <property type="entry name" value="RAGD PROTEIN"/>
    <property type="match status" value="1"/>
</dbReference>
<dbReference type="SUPFAM" id="SSF111369">
    <property type="entry name" value="HlyD-like secretion proteins"/>
    <property type="match status" value="1"/>
</dbReference>
<dbReference type="InterPro" id="IPR006143">
    <property type="entry name" value="RND_pump_MFP"/>
</dbReference>
<keyword evidence="2" id="KW-0175">Coiled coil</keyword>
<dbReference type="Gene3D" id="2.40.420.20">
    <property type="match status" value="1"/>
</dbReference>
<feature type="coiled-coil region" evidence="2">
    <location>
        <begin position="106"/>
        <end position="135"/>
    </location>
</feature>
<dbReference type="RefSeq" id="WP_108978419.1">
    <property type="nucleotide sequence ID" value="NZ_BFBB01000009.1"/>
</dbReference>
<evidence type="ECO:0000259" key="5">
    <source>
        <dbReference type="Pfam" id="PF25973"/>
    </source>
</evidence>
<comment type="similarity">
    <text evidence="1">Belongs to the membrane fusion protein (MFP) (TC 8.A.1) family.</text>
</comment>
<accession>A0A2P2E582</accession>
<feature type="transmembrane region" description="Helical" evidence="3">
    <location>
        <begin position="12"/>
        <end position="30"/>
    </location>
</feature>
<feature type="domain" description="CusB-like beta-barrel" evidence="4">
    <location>
        <begin position="231"/>
        <end position="302"/>
    </location>
</feature>
<keyword evidence="3" id="KW-1133">Transmembrane helix</keyword>
<proteinExistence type="inferred from homology"/>
<keyword evidence="7" id="KW-1185">Reference proteome</keyword>
<dbReference type="AlphaFoldDB" id="A0A2P2E582"/>
<dbReference type="Gene3D" id="2.40.50.100">
    <property type="match status" value="1"/>
</dbReference>
<feature type="domain" description="CzcB-like barrel-sandwich hybrid" evidence="5">
    <location>
        <begin position="76"/>
        <end position="208"/>
    </location>
</feature>
<sequence length="384" mass="43284">MIKYISKDNLLVYAKVVFVVYFLFIIGFRIQRYVQLKNETLENSIPTVSIVSPKSMDEMEYLNLPGTLKAWNEAPLYSQVSGYVKVWHKDYGAEVKKGTVLAEIQVPTLDAEYSKAKAELEAQEAKYELSQVTAKRYLSLQKTNAVSDQAISEVLADQQAEKAKWLAMQKNWLKWQSMINFKRIIAPFDGVITQRNVNLGDYVNQEGNLNDKGNTFPLYVVADIRKLRLFVSVPSSFSFMLKKGLNCSVHIPEFPDETFQARFLTISKGFESSTQTVLAEFELQNPNKKILPGSYASVNLGSNVSSPYLALPASSVFLQGKTPTVVKVNAKNQISFSEIEISRILDQNVEVKKGITLNDKIINYPRTTFVNGDLVKIVKGRVGY</sequence>
<protein>
    <submittedName>
        <fullName evidence="6">Efflux transporter, RND family, MFP subunit</fullName>
    </submittedName>
</protein>
<dbReference type="NCBIfam" id="TIGR01730">
    <property type="entry name" value="RND_mfp"/>
    <property type="match status" value="1"/>
</dbReference>
<evidence type="ECO:0000256" key="3">
    <source>
        <dbReference type="SAM" id="Phobius"/>
    </source>
</evidence>
<dbReference type="EMBL" id="BFBB01000009">
    <property type="protein sequence ID" value="GBF52041.1"/>
    <property type="molecule type" value="Genomic_DNA"/>
</dbReference>
<dbReference type="InterPro" id="IPR058792">
    <property type="entry name" value="Beta-barrel_RND_2"/>
</dbReference>
<dbReference type="PANTHER" id="PTHR30469">
    <property type="entry name" value="MULTIDRUG RESISTANCE PROTEIN MDTA"/>
    <property type="match status" value="1"/>
</dbReference>
<dbReference type="Pfam" id="PF25954">
    <property type="entry name" value="Beta-barrel_RND_2"/>
    <property type="match status" value="1"/>
</dbReference>
<evidence type="ECO:0000259" key="4">
    <source>
        <dbReference type="Pfam" id="PF25954"/>
    </source>
</evidence>
<evidence type="ECO:0000313" key="6">
    <source>
        <dbReference type="EMBL" id="GBF52041.1"/>
    </source>
</evidence>
<dbReference type="InterPro" id="IPR058647">
    <property type="entry name" value="BSH_CzcB-like"/>
</dbReference>
<dbReference type="GO" id="GO:0015562">
    <property type="term" value="F:efflux transmembrane transporter activity"/>
    <property type="evidence" value="ECO:0007669"/>
    <property type="project" value="TreeGrafter"/>
</dbReference>
<comment type="caution">
    <text evidence="6">The sequence shown here is derived from an EMBL/GenBank/DDBJ whole genome shotgun (WGS) entry which is preliminary data.</text>
</comment>
<dbReference type="Gene3D" id="1.10.287.470">
    <property type="entry name" value="Helix hairpin bin"/>
    <property type="match status" value="1"/>
</dbReference>
<reference evidence="6 7" key="1">
    <citation type="submission" date="2018-02" db="EMBL/GenBank/DDBJ databases">
        <title>Novel Leptospira species isolated from soil and water in Japan.</title>
        <authorList>
            <person name="Nakao R."/>
            <person name="Masuzawa T."/>
        </authorList>
    </citation>
    <scope>NUCLEOTIDE SEQUENCE [LARGE SCALE GENOMIC DNA]</scope>
    <source>
        <strain evidence="6 7">YH101</strain>
    </source>
</reference>
<dbReference type="GO" id="GO:1990281">
    <property type="term" value="C:efflux pump complex"/>
    <property type="evidence" value="ECO:0007669"/>
    <property type="project" value="TreeGrafter"/>
</dbReference>
<dbReference type="Gene3D" id="2.40.30.170">
    <property type="match status" value="1"/>
</dbReference>
<name>A0A2P2E582_9LEPT</name>
<evidence type="ECO:0000313" key="7">
    <source>
        <dbReference type="Proteomes" id="UP000245133"/>
    </source>
</evidence>
<organism evidence="6 7">
    <name type="scientific">Leptospira ryugenii</name>
    <dbReference type="NCBI Taxonomy" id="1917863"/>
    <lineage>
        <taxon>Bacteria</taxon>
        <taxon>Pseudomonadati</taxon>
        <taxon>Spirochaetota</taxon>
        <taxon>Spirochaetia</taxon>
        <taxon>Leptospirales</taxon>
        <taxon>Leptospiraceae</taxon>
        <taxon>Leptospira</taxon>
    </lineage>
</organism>
<dbReference type="Pfam" id="PF25973">
    <property type="entry name" value="BSH_CzcB"/>
    <property type="match status" value="1"/>
</dbReference>
<gene>
    <name evidence="6" type="ORF">LPTSP4_35790</name>
</gene>
<dbReference type="Proteomes" id="UP000245133">
    <property type="component" value="Unassembled WGS sequence"/>
</dbReference>
<dbReference type="OrthoDB" id="320389at2"/>
<evidence type="ECO:0000256" key="1">
    <source>
        <dbReference type="ARBA" id="ARBA00009477"/>
    </source>
</evidence>
<keyword evidence="3" id="KW-0812">Transmembrane</keyword>
<evidence type="ECO:0000256" key="2">
    <source>
        <dbReference type="SAM" id="Coils"/>
    </source>
</evidence>
<keyword evidence="3" id="KW-0472">Membrane</keyword>